<feature type="region of interest" description="Disordered" evidence="1">
    <location>
        <begin position="1"/>
        <end position="30"/>
    </location>
</feature>
<accession>A0A8X6P891</accession>
<evidence type="ECO:0000256" key="1">
    <source>
        <dbReference type="SAM" id="MobiDB-lite"/>
    </source>
</evidence>
<dbReference type="AlphaFoldDB" id="A0A8X6P891"/>
<dbReference type="Proteomes" id="UP000887013">
    <property type="component" value="Unassembled WGS sequence"/>
</dbReference>
<sequence length="93" mass="9676">MAPQSIRPGAEASPRVSCGRPLTTGQSQGDLTISPKASFCGTQLCRSSGGNPSPQVLLMSLLCPLHVAYDKSGVIKVLLWGQRHPVGGLYGVS</sequence>
<organism evidence="2 3">
    <name type="scientific">Nephila pilipes</name>
    <name type="common">Giant wood spider</name>
    <name type="synonym">Nephila maculata</name>
    <dbReference type="NCBI Taxonomy" id="299642"/>
    <lineage>
        <taxon>Eukaryota</taxon>
        <taxon>Metazoa</taxon>
        <taxon>Ecdysozoa</taxon>
        <taxon>Arthropoda</taxon>
        <taxon>Chelicerata</taxon>
        <taxon>Arachnida</taxon>
        <taxon>Araneae</taxon>
        <taxon>Araneomorphae</taxon>
        <taxon>Entelegynae</taxon>
        <taxon>Araneoidea</taxon>
        <taxon>Nephilidae</taxon>
        <taxon>Nephila</taxon>
    </lineage>
</organism>
<name>A0A8X6P891_NEPPI</name>
<reference evidence="2" key="1">
    <citation type="submission" date="2020-08" db="EMBL/GenBank/DDBJ databases">
        <title>Multicomponent nature underlies the extraordinary mechanical properties of spider dragline silk.</title>
        <authorList>
            <person name="Kono N."/>
            <person name="Nakamura H."/>
            <person name="Mori M."/>
            <person name="Yoshida Y."/>
            <person name="Ohtoshi R."/>
            <person name="Malay A.D."/>
            <person name="Moran D.A.P."/>
            <person name="Tomita M."/>
            <person name="Numata K."/>
            <person name="Arakawa K."/>
        </authorList>
    </citation>
    <scope>NUCLEOTIDE SEQUENCE</scope>
</reference>
<evidence type="ECO:0000313" key="2">
    <source>
        <dbReference type="EMBL" id="GFT56810.1"/>
    </source>
</evidence>
<protein>
    <submittedName>
        <fullName evidence="2">Uncharacterized protein</fullName>
    </submittedName>
</protein>
<keyword evidence="3" id="KW-1185">Reference proteome</keyword>
<evidence type="ECO:0000313" key="3">
    <source>
        <dbReference type="Proteomes" id="UP000887013"/>
    </source>
</evidence>
<dbReference type="EMBL" id="BMAW01018094">
    <property type="protein sequence ID" value="GFT56810.1"/>
    <property type="molecule type" value="Genomic_DNA"/>
</dbReference>
<comment type="caution">
    <text evidence="2">The sequence shown here is derived from an EMBL/GenBank/DDBJ whole genome shotgun (WGS) entry which is preliminary data.</text>
</comment>
<gene>
    <name evidence="2" type="ORF">NPIL_187161</name>
</gene>
<proteinExistence type="predicted"/>